<feature type="compositionally biased region" description="Basic and acidic residues" evidence="1">
    <location>
        <begin position="7"/>
        <end position="21"/>
    </location>
</feature>
<evidence type="ECO:0000256" key="1">
    <source>
        <dbReference type="SAM" id="MobiDB-lite"/>
    </source>
</evidence>
<organism evidence="2 3">
    <name type="scientific">Streptomyces mutomycini</name>
    <dbReference type="NCBI Taxonomy" id="284036"/>
    <lineage>
        <taxon>Bacteria</taxon>
        <taxon>Bacillati</taxon>
        <taxon>Actinomycetota</taxon>
        <taxon>Actinomycetes</taxon>
        <taxon>Kitasatosporales</taxon>
        <taxon>Streptomycetaceae</taxon>
        <taxon>Streptomyces</taxon>
    </lineage>
</organism>
<reference evidence="3" key="1">
    <citation type="journal article" date="2019" name="Int. J. Syst. Evol. Microbiol.">
        <title>The Global Catalogue of Microorganisms (GCM) 10K type strain sequencing project: providing services to taxonomists for standard genome sequencing and annotation.</title>
        <authorList>
            <consortium name="The Broad Institute Genomics Platform"/>
            <consortium name="The Broad Institute Genome Sequencing Center for Infectious Disease"/>
            <person name="Wu L."/>
            <person name="Ma J."/>
        </authorList>
    </citation>
    <scope>NUCLEOTIDE SEQUENCE [LARGE SCALE GENOMIC DNA]</scope>
    <source>
        <strain evidence="3">CGMCC 4.1721</strain>
    </source>
</reference>
<dbReference type="Pfam" id="PF13376">
    <property type="entry name" value="OmdA"/>
    <property type="match status" value="1"/>
</dbReference>
<feature type="region of interest" description="Disordered" evidence="1">
    <location>
        <begin position="1"/>
        <end position="29"/>
    </location>
</feature>
<comment type="caution">
    <text evidence="2">The sequence shown here is derived from an EMBL/GenBank/DDBJ whole genome shotgun (WGS) entry which is preliminary data.</text>
</comment>
<sequence>MFSLAGKDGHRDGRETADRQGRSRCSSSGPTCWRPWLKDHHGKSSSLWLSIAKKDSGVESVSASEVIDSALCYGWIDGQRKSLDATYHLQRISPRRPGSPWSLVNVRKVEALTAAGRMREPGLAEVRAAKGDGRWETACPSQKEATVPADLAAAPAAGPRAAELFERLGRTDPYLMILQHLKARTPGLRAARLERLVTTLGADEQAP</sequence>
<dbReference type="Proteomes" id="UP001596208">
    <property type="component" value="Unassembled WGS sequence"/>
</dbReference>
<gene>
    <name evidence="2" type="ORF">ACFPRK_15785</name>
</gene>
<evidence type="ECO:0000313" key="2">
    <source>
        <dbReference type="EMBL" id="MFC5172053.1"/>
    </source>
</evidence>
<evidence type="ECO:0000313" key="3">
    <source>
        <dbReference type="Proteomes" id="UP001596208"/>
    </source>
</evidence>
<name>A0ABW0B4B6_9ACTN</name>
<accession>A0ABW0B4B6</accession>
<protein>
    <submittedName>
        <fullName evidence="2">YdeI family protein</fullName>
    </submittedName>
</protein>
<proteinExistence type="predicted"/>
<dbReference type="EMBL" id="JBHSKI010000006">
    <property type="protein sequence ID" value="MFC5172053.1"/>
    <property type="molecule type" value="Genomic_DNA"/>
</dbReference>
<dbReference type="RefSeq" id="WP_079122451.1">
    <property type="nucleotide sequence ID" value="NZ_JBHSKI010000006.1"/>
</dbReference>
<keyword evidence="3" id="KW-1185">Reference proteome</keyword>